<dbReference type="Proteomes" id="UP000531916">
    <property type="component" value="Unassembled WGS sequence"/>
</dbReference>
<name>A0A167V556_ECOLX</name>
<comment type="caution">
    <text evidence="1">The sequence shown here is derived from an EMBL/GenBank/DDBJ whole genome shotgun (WGS) entry which is preliminary data.</text>
</comment>
<dbReference type="AlphaFoldDB" id="A0A167V556"/>
<accession>A0A167V556</accession>
<proteinExistence type="predicted"/>
<dbReference type="RefSeq" id="WP_061358418.1">
    <property type="nucleotide sequence ID" value="NZ_LCVH01000208.1"/>
</dbReference>
<evidence type="ECO:0000313" key="1">
    <source>
        <dbReference type="EMBL" id="EFC2249782.1"/>
    </source>
</evidence>
<evidence type="ECO:0008006" key="3">
    <source>
        <dbReference type="Google" id="ProtNLM"/>
    </source>
</evidence>
<gene>
    <name evidence="1" type="ORF">E5H86_29475</name>
</gene>
<organism evidence="1 2">
    <name type="scientific">Escherichia coli</name>
    <dbReference type="NCBI Taxonomy" id="562"/>
    <lineage>
        <taxon>Bacteria</taxon>
        <taxon>Pseudomonadati</taxon>
        <taxon>Pseudomonadota</taxon>
        <taxon>Gammaproteobacteria</taxon>
        <taxon>Enterobacterales</taxon>
        <taxon>Enterobacteriaceae</taxon>
        <taxon>Escherichia</taxon>
    </lineage>
</organism>
<protein>
    <recommendedName>
        <fullName evidence="3">YaiB protein</fullName>
    </recommendedName>
</protein>
<sequence length="84" mass="9960">MRKNKGRLTYYLEMIDKKYHFVKKISSYSKEYTEGKTKTTKRTLSELVFNENEVGAIDFTKNGLRPVDKNILLTMIKEYKENEA</sequence>
<evidence type="ECO:0000313" key="2">
    <source>
        <dbReference type="Proteomes" id="UP000531916"/>
    </source>
</evidence>
<dbReference type="EMBL" id="AASEPP010000167">
    <property type="protein sequence ID" value="EFC2249782.1"/>
    <property type="molecule type" value="Genomic_DNA"/>
</dbReference>
<reference evidence="1 2" key="1">
    <citation type="submission" date="2019-04" db="EMBL/GenBank/DDBJ databases">
        <authorList>
            <consortium name="NARMS: The National Antimicrobial Resistance Monitoring System"/>
        </authorList>
    </citation>
    <scope>NUCLEOTIDE SEQUENCE [LARGE SCALE GENOMIC DNA]</scope>
    <source>
        <strain evidence="1 2">FSIS11919500</strain>
    </source>
</reference>